<evidence type="ECO:0000256" key="1">
    <source>
        <dbReference type="SAM" id="SignalP"/>
    </source>
</evidence>
<sequence>MRAVLLFVLLHYLLLTVLPASGAEEGDAAGSSGERGKRSLPYWGMWSSDFIGWLEEFRAQAAHDGIQDLARTFWAHFPIATQLGYDSPESESDLEE</sequence>
<protein>
    <recommendedName>
        <fullName evidence="4">Otospiralin</fullName>
    </recommendedName>
</protein>
<dbReference type="Pfam" id="PF15182">
    <property type="entry name" value="OTOS"/>
    <property type="match status" value="1"/>
</dbReference>
<feature type="chain" id="PRO_5042999830" description="Otospiralin" evidence="1">
    <location>
        <begin position="23"/>
        <end position="96"/>
    </location>
</feature>
<dbReference type="GO" id="GO:0007605">
    <property type="term" value="P:sensory perception of sound"/>
    <property type="evidence" value="ECO:0007669"/>
    <property type="project" value="InterPro"/>
</dbReference>
<dbReference type="Proteomes" id="UP001346869">
    <property type="component" value="Unassembled WGS sequence"/>
</dbReference>
<dbReference type="EMBL" id="JAUZQC010000013">
    <property type="protein sequence ID" value="KAK5860823.1"/>
    <property type="molecule type" value="Genomic_DNA"/>
</dbReference>
<proteinExistence type="predicted"/>
<keyword evidence="3" id="KW-1185">Reference proteome</keyword>
<evidence type="ECO:0008006" key="4">
    <source>
        <dbReference type="Google" id="ProtNLM"/>
    </source>
</evidence>
<feature type="signal peptide" evidence="1">
    <location>
        <begin position="1"/>
        <end position="22"/>
    </location>
</feature>
<dbReference type="PANTHER" id="PTHR35073">
    <property type="entry name" value="OTOSPIRALIN"/>
    <property type="match status" value="1"/>
</dbReference>
<dbReference type="PANTHER" id="PTHR35073:SF1">
    <property type="entry name" value="OTOSPIRALIN"/>
    <property type="match status" value="1"/>
</dbReference>
<comment type="caution">
    <text evidence="2">The sequence shown here is derived from an EMBL/GenBank/DDBJ whole genome shotgun (WGS) entry which is preliminary data.</text>
</comment>
<gene>
    <name evidence="2" type="ORF">PBY51_022279</name>
</gene>
<reference evidence="2 3" key="2">
    <citation type="journal article" date="2023" name="Mol. Biol. Evol.">
        <title>Genomics of Secondarily Temperate Adaptation in the Only Non-Antarctic Icefish.</title>
        <authorList>
            <person name="Rivera-Colon A.G."/>
            <person name="Rayamajhi N."/>
            <person name="Minhas B.F."/>
            <person name="Madrigal G."/>
            <person name="Bilyk K.T."/>
            <person name="Yoon V."/>
            <person name="Hune M."/>
            <person name="Gregory S."/>
            <person name="Cheng C.H.C."/>
            <person name="Catchen J.M."/>
        </authorList>
    </citation>
    <scope>NUCLEOTIDE SEQUENCE [LARGE SCALE GENOMIC DNA]</scope>
    <source>
        <strain evidence="2">JMC-PN-2008</strain>
    </source>
</reference>
<accession>A0AAN7XCQ2</accession>
<evidence type="ECO:0000313" key="2">
    <source>
        <dbReference type="EMBL" id="KAK5860823.1"/>
    </source>
</evidence>
<reference evidence="2 3" key="1">
    <citation type="journal article" date="2023" name="Genes (Basel)">
        <title>Chromosome-Level Genome Assembly and Circadian Gene Repertoire of the Patagonia Blennie Eleginops maclovinus-The Closest Ancestral Proxy of Antarctic Cryonotothenioids.</title>
        <authorList>
            <person name="Cheng C.C."/>
            <person name="Rivera-Colon A.G."/>
            <person name="Minhas B.F."/>
            <person name="Wilson L."/>
            <person name="Rayamajhi N."/>
            <person name="Vargas-Chacoff L."/>
            <person name="Catchen J.M."/>
        </authorList>
    </citation>
    <scope>NUCLEOTIDE SEQUENCE [LARGE SCALE GENOMIC DNA]</scope>
    <source>
        <strain evidence="2">JMC-PN-2008</strain>
    </source>
</reference>
<name>A0AAN7XCQ2_ELEMC</name>
<dbReference type="InterPro" id="IPR028224">
    <property type="entry name" value="Otospiralin"/>
</dbReference>
<keyword evidence="1" id="KW-0732">Signal</keyword>
<evidence type="ECO:0000313" key="3">
    <source>
        <dbReference type="Proteomes" id="UP001346869"/>
    </source>
</evidence>
<dbReference type="AlphaFoldDB" id="A0AAN7XCQ2"/>
<organism evidence="2 3">
    <name type="scientific">Eleginops maclovinus</name>
    <name type="common">Patagonian blennie</name>
    <name type="synonym">Eleginus maclovinus</name>
    <dbReference type="NCBI Taxonomy" id="56733"/>
    <lineage>
        <taxon>Eukaryota</taxon>
        <taxon>Metazoa</taxon>
        <taxon>Chordata</taxon>
        <taxon>Craniata</taxon>
        <taxon>Vertebrata</taxon>
        <taxon>Euteleostomi</taxon>
        <taxon>Actinopterygii</taxon>
        <taxon>Neopterygii</taxon>
        <taxon>Teleostei</taxon>
        <taxon>Neoteleostei</taxon>
        <taxon>Acanthomorphata</taxon>
        <taxon>Eupercaria</taxon>
        <taxon>Perciformes</taxon>
        <taxon>Notothenioidei</taxon>
        <taxon>Eleginopidae</taxon>
        <taxon>Eleginops</taxon>
    </lineage>
</organism>